<reference evidence="6" key="1">
    <citation type="submission" date="2019-03" db="EMBL/GenBank/DDBJ databases">
        <title>Metabolic reconstructions from genomes of highly enriched 'Candidatus Accumulibacter' and 'Candidatus Competibacter' bioreactor populations.</title>
        <authorList>
            <person name="Annavajhala M.K."/>
            <person name="Welles L."/>
            <person name="Abbas B."/>
            <person name="Sorokin D."/>
            <person name="Park H."/>
            <person name="Van Loosdrecht M."/>
            <person name="Chandran K."/>
        </authorList>
    </citation>
    <scope>NUCLEOTIDE SEQUENCE</scope>
    <source>
        <strain evidence="6">SBR_L</strain>
    </source>
</reference>
<dbReference type="SUPFAM" id="SSF52540">
    <property type="entry name" value="P-loop containing nucleoside triphosphate hydrolases"/>
    <property type="match status" value="1"/>
</dbReference>
<keyword evidence="2" id="KW-0472">Membrane</keyword>
<feature type="domain" description="ABC transporter" evidence="5">
    <location>
        <begin position="4"/>
        <end position="240"/>
    </location>
</feature>
<evidence type="ECO:0000259" key="5">
    <source>
        <dbReference type="PROSITE" id="PS50893"/>
    </source>
</evidence>
<sequence>MSSLRLRQIGKRFGHVVAVSGLDLEVAPGECVALLGPSGCGKTTTLRMVAGFEDLDEGEIEAGDRLLSSKKRNYYLPPEKRDLGMVFQAFAVWPHLSVHENVAFPLRVRKLPAAEIERRVRAALTHTHLLDVAASRPDELSGGGKQRVALARALVIEPAVMLLDEPLSSLDPHFREEMRFEIKDIQRRLGFSMLYVTHDQSEAMALSDRILVMKNGVLQQVGSPMEVYYHPANRFVFGFIGLSSFLRVSFSGGGIQVGNVPMPLAVAGDAPAELVGAGEAVLAVRPADVDFVSEGGLRGVARRRAFLGEIVDYQITIGTQVLRVQKLRHESGPQVGENCGVTFADSTWYPMSDAGE</sequence>
<dbReference type="Pfam" id="PF08402">
    <property type="entry name" value="TOBE_2"/>
    <property type="match status" value="1"/>
</dbReference>
<protein>
    <submittedName>
        <fullName evidence="6">ABC transporter ATP-binding protein</fullName>
    </submittedName>
</protein>
<keyword evidence="2" id="KW-1003">Cell membrane</keyword>
<keyword evidence="3" id="KW-0547">Nucleotide-binding</keyword>
<dbReference type="PANTHER" id="PTHR43875">
    <property type="entry name" value="MALTODEXTRIN IMPORT ATP-BINDING PROTEIN MSMX"/>
    <property type="match status" value="1"/>
</dbReference>
<dbReference type="Pfam" id="PF00005">
    <property type="entry name" value="ABC_tran"/>
    <property type="match status" value="1"/>
</dbReference>
<dbReference type="InterPro" id="IPR008995">
    <property type="entry name" value="Mo/tungstate-bd_C_term_dom"/>
</dbReference>
<proteinExistence type="predicted"/>
<dbReference type="EMBL" id="SPMX01000006">
    <property type="protein sequence ID" value="NMQ04260.1"/>
    <property type="molecule type" value="Genomic_DNA"/>
</dbReference>
<dbReference type="InterPro" id="IPR013611">
    <property type="entry name" value="Transp-assoc_OB_typ2"/>
</dbReference>
<gene>
    <name evidence="6" type="ORF">E4Q08_02790</name>
</gene>
<dbReference type="PROSITE" id="PS50893">
    <property type="entry name" value="ABC_TRANSPORTER_2"/>
    <property type="match status" value="1"/>
</dbReference>
<evidence type="ECO:0000256" key="3">
    <source>
        <dbReference type="ARBA" id="ARBA00022741"/>
    </source>
</evidence>
<accession>A0ABX1T6Q8</accession>
<evidence type="ECO:0000313" key="6">
    <source>
        <dbReference type="EMBL" id="NMQ04260.1"/>
    </source>
</evidence>
<comment type="caution">
    <text evidence="6">The sequence shown here is derived from an EMBL/GenBank/DDBJ whole genome shotgun (WGS) entry which is preliminary data.</text>
</comment>
<dbReference type="SUPFAM" id="SSF50331">
    <property type="entry name" value="MOP-like"/>
    <property type="match status" value="1"/>
</dbReference>
<keyword evidence="1" id="KW-0813">Transport</keyword>
<evidence type="ECO:0000256" key="1">
    <source>
        <dbReference type="ARBA" id="ARBA00022448"/>
    </source>
</evidence>
<dbReference type="SMART" id="SM00382">
    <property type="entry name" value="AAA"/>
    <property type="match status" value="1"/>
</dbReference>
<dbReference type="Gene3D" id="3.40.50.300">
    <property type="entry name" value="P-loop containing nucleotide triphosphate hydrolases"/>
    <property type="match status" value="1"/>
</dbReference>
<evidence type="ECO:0000256" key="4">
    <source>
        <dbReference type="ARBA" id="ARBA00022840"/>
    </source>
</evidence>
<evidence type="ECO:0000313" key="7">
    <source>
        <dbReference type="Proteomes" id="UP000886469"/>
    </source>
</evidence>
<dbReference type="Gene3D" id="2.40.50.100">
    <property type="match status" value="1"/>
</dbReference>
<dbReference type="InterPro" id="IPR003593">
    <property type="entry name" value="AAA+_ATPase"/>
</dbReference>
<name>A0ABX1T6Q8_9PROT</name>
<dbReference type="InterPro" id="IPR003439">
    <property type="entry name" value="ABC_transporter-like_ATP-bd"/>
</dbReference>
<keyword evidence="4 6" id="KW-0067">ATP-binding</keyword>
<dbReference type="GO" id="GO:0005524">
    <property type="term" value="F:ATP binding"/>
    <property type="evidence" value="ECO:0007669"/>
    <property type="project" value="UniProtKB-KW"/>
</dbReference>
<dbReference type="PANTHER" id="PTHR43875:SF1">
    <property type="entry name" value="OSMOPROTECTIVE COMPOUNDS UPTAKE ATP-BINDING PROTEIN GGTA"/>
    <property type="match status" value="1"/>
</dbReference>
<dbReference type="RefSeq" id="WP_169069246.1">
    <property type="nucleotide sequence ID" value="NZ_SPMX01000006.1"/>
</dbReference>
<keyword evidence="7" id="KW-1185">Reference proteome</keyword>
<dbReference type="Proteomes" id="UP000886469">
    <property type="component" value="Unassembled WGS sequence"/>
</dbReference>
<evidence type="ECO:0000256" key="2">
    <source>
        <dbReference type="ARBA" id="ARBA00022475"/>
    </source>
</evidence>
<organism evidence="6 7">
    <name type="scientific">Candidatus Accumulibacter contiguus</name>
    <dbReference type="NCBI Taxonomy" id="2954381"/>
    <lineage>
        <taxon>Bacteria</taxon>
        <taxon>Pseudomonadati</taxon>
        <taxon>Pseudomonadota</taxon>
        <taxon>Betaproteobacteria</taxon>
        <taxon>Candidatus Accumulibacter</taxon>
    </lineage>
</organism>
<dbReference type="InterPro" id="IPR027417">
    <property type="entry name" value="P-loop_NTPase"/>
</dbReference>
<dbReference type="InterPro" id="IPR047641">
    <property type="entry name" value="ABC_transpr_MalK/UgpC-like"/>
</dbReference>